<dbReference type="RefSeq" id="WP_235291415.1">
    <property type="nucleotide sequence ID" value="NZ_BSOH01000014.1"/>
</dbReference>
<dbReference type="Pfam" id="PF00571">
    <property type="entry name" value="CBS"/>
    <property type="match status" value="2"/>
</dbReference>
<feature type="domain" description="CBS" evidence="2">
    <location>
        <begin position="514"/>
        <end position="570"/>
    </location>
</feature>
<dbReference type="InterPro" id="IPR050141">
    <property type="entry name" value="GCL_type2/YbdK_subfam"/>
</dbReference>
<name>A0AA37SN13_9BACT</name>
<sequence>MGDQNVNKVNDKAQMQHFMKLLLKDVQAMEYMLEHDWFENDITRIGAEQEMVLVNKKTLKVSPIAMQAIEKMGDKPWLDTELAKFNLEINLNPREFKKDCFKLLEGEIKTYLNEINTNIAEFDTEILLTGILPTLRKFDLNMNNLTPKPRYKALMEAINEQLIGGSYELRIHGIDELRLKHDSPLLEASNTSFQVHLQVSANEFVKMYNIAQAISAPVMAIAANSPLVFGKRLWHESRIAMFQQSIDTRTSHDYHRDYSPRVNFGTKWLDECITDIYKDDITKFRVLLAGDTTVDSLAMVKNGEVPKLKSLQVHNSTVYRWNRPCYGISPNGKPHLRIENRILPSGPTVKDEMANACFWLGLMVGMADEVDDIRKKMDYADVHDNFEKAVRYGIDSTFTWYGDKKISACDLILKELIPIARKGLKKRKIDPDDIDLYLGIIEGRAKLHTNGARWLLRSFTKLKEQSTNDEALSAITASILEKQKSDIPVHNWKLGELKDLPHYHPADISVSEFMSTDLVTVQKDDIIDLVAQMMQWKKLRYTPVEDKKGLVIGLVSTRRLLDYYVNLKDSSDEKNMVVEDIMLKNPVCVSPETSIKEAMELMKKHKIGCLPVVSKSDLVGIVTEMDFLRISSSLLDRIG</sequence>
<dbReference type="Gene3D" id="3.10.580.10">
    <property type="entry name" value="CBS-domain"/>
    <property type="match status" value="1"/>
</dbReference>
<dbReference type="GO" id="GO:0016879">
    <property type="term" value="F:ligase activity, forming carbon-nitrogen bonds"/>
    <property type="evidence" value="ECO:0007669"/>
    <property type="project" value="TreeGrafter"/>
</dbReference>
<organism evidence="3 4">
    <name type="scientific">Portibacter lacus</name>
    <dbReference type="NCBI Taxonomy" id="1099794"/>
    <lineage>
        <taxon>Bacteria</taxon>
        <taxon>Pseudomonadati</taxon>
        <taxon>Bacteroidota</taxon>
        <taxon>Saprospiria</taxon>
        <taxon>Saprospirales</taxon>
        <taxon>Haliscomenobacteraceae</taxon>
        <taxon>Portibacter</taxon>
    </lineage>
</organism>
<gene>
    <name evidence="3" type="ORF">GCM10007940_23530</name>
</gene>
<dbReference type="PANTHER" id="PTHR36510">
    <property type="entry name" value="GLUTAMATE--CYSTEINE LIGASE 2-RELATED"/>
    <property type="match status" value="1"/>
</dbReference>
<dbReference type="SMART" id="SM00116">
    <property type="entry name" value="CBS"/>
    <property type="match status" value="2"/>
</dbReference>
<proteinExistence type="predicted"/>
<keyword evidence="4" id="KW-1185">Reference proteome</keyword>
<reference evidence="3" key="1">
    <citation type="journal article" date="2014" name="Int. J. Syst. Evol. Microbiol.">
        <title>Complete genome sequence of Corynebacterium casei LMG S-19264T (=DSM 44701T), isolated from a smear-ripened cheese.</title>
        <authorList>
            <consortium name="US DOE Joint Genome Institute (JGI-PGF)"/>
            <person name="Walter F."/>
            <person name="Albersmeier A."/>
            <person name="Kalinowski J."/>
            <person name="Ruckert C."/>
        </authorList>
    </citation>
    <scope>NUCLEOTIDE SEQUENCE</scope>
    <source>
        <strain evidence="3">NBRC 108769</strain>
    </source>
</reference>
<evidence type="ECO:0000313" key="3">
    <source>
        <dbReference type="EMBL" id="GLR17738.1"/>
    </source>
</evidence>
<protein>
    <recommendedName>
        <fullName evidence="2">CBS domain-containing protein</fullName>
    </recommendedName>
</protein>
<dbReference type="EMBL" id="BSOH01000014">
    <property type="protein sequence ID" value="GLR17738.1"/>
    <property type="molecule type" value="Genomic_DNA"/>
</dbReference>
<dbReference type="PROSITE" id="PS51371">
    <property type="entry name" value="CBS"/>
    <property type="match status" value="2"/>
</dbReference>
<dbReference type="SUPFAM" id="SSF55931">
    <property type="entry name" value="Glutamine synthetase/guanido kinase"/>
    <property type="match status" value="1"/>
</dbReference>
<reference evidence="3" key="2">
    <citation type="submission" date="2023-01" db="EMBL/GenBank/DDBJ databases">
        <title>Draft genome sequence of Portibacter lacus strain NBRC 108769.</title>
        <authorList>
            <person name="Sun Q."/>
            <person name="Mori K."/>
        </authorList>
    </citation>
    <scope>NUCLEOTIDE SEQUENCE</scope>
    <source>
        <strain evidence="3">NBRC 108769</strain>
    </source>
</reference>
<dbReference type="InterPro" id="IPR000644">
    <property type="entry name" value="CBS_dom"/>
</dbReference>
<dbReference type="Pfam" id="PF04107">
    <property type="entry name" value="GCS2"/>
    <property type="match status" value="1"/>
</dbReference>
<evidence type="ECO:0000259" key="2">
    <source>
        <dbReference type="PROSITE" id="PS51371"/>
    </source>
</evidence>
<feature type="domain" description="CBS" evidence="2">
    <location>
        <begin position="582"/>
        <end position="637"/>
    </location>
</feature>
<dbReference type="Proteomes" id="UP001156666">
    <property type="component" value="Unassembled WGS sequence"/>
</dbReference>
<dbReference type="PANTHER" id="PTHR36510:SF3">
    <property type="entry name" value="CONSERVED PROTEIN"/>
    <property type="match status" value="1"/>
</dbReference>
<comment type="caution">
    <text evidence="3">The sequence shown here is derived from an EMBL/GenBank/DDBJ whole genome shotgun (WGS) entry which is preliminary data.</text>
</comment>
<dbReference type="Gene3D" id="3.30.590.20">
    <property type="match status" value="1"/>
</dbReference>
<dbReference type="InterPro" id="IPR046342">
    <property type="entry name" value="CBS_dom_sf"/>
</dbReference>
<keyword evidence="1" id="KW-0129">CBS domain</keyword>
<evidence type="ECO:0000313" key="4">
    <source>
        <dbReference type="Proteomes" id="UP001156666"/>
    </source>
</evidence>
<dbReference type="InterPro" id="IPR006336">
    <property type="entry name" value="GCS2"/>
</dbReference>
<accession>A0AA37SN13</accession>
<dbReference type="InterPro" id="IPR014746">
    <property type="entry name" value="Gln_synth/guanido_kin_cat_dom"/>
</dbReference>
<evidence type="ECO:0000256" key="1">
    <source>
        <dbReference type="PROSITE-ProRule" id="PRU00703"/>
    </source>
</evidence>
<dbReference type="SUPFAM" id="SSF54631">
    <property type="entry name" value="CBS-domain pair"/>
    <property type="match status" value="1"/>
</dbReference>
<dbReference type="AlphaFoldDB" id="A0AA37SN13"/>